<evidence type="ECO:0000313" key="1">
    <source>
        <dbReference type="EMBL" id="CAD8215224.1"/>
    </source>
</evidence>
<proteinExistence type="predicted"/>
<keyword evidence="2" id="KW-1185">Reference proteome</keyword>
<dbReference type="AlphaFoldDB" id="A0A8S1YSK7"/>
<name>A0A8S1YSK7_PAROT</name>
<gene>
    <name evidence="1" type="ORF">POCTA_138.1.T2150012</name>
</gene>
<dbReference type="Proteomes" id="UP000683925">
    <property type="component" value="Unassembled WGS sequence"/>
</dbReference>
<evidence type="ECO:0000313" key="2">
    <source>
        <dbReference type="Proteomes" id="UP000683925"/>
    </source>
</evidence>
<accession>A0A8S1YSK7</accession>
<protein>
    <submittedName>
        <fullName evidence="1">Uncharacterized protein</fullName>
    </submittedName>
</protein>
<sequence>MIQAILLFLELETIVKHQYLPPQYTFKKAFVVMADSNARQVALVDISRGRLIRSRQGGHHFSRIYGYHQKDSYFLSYVVLNRSKETKDNLGSIGSDSDSDSEIRKQWLIFDVIRGTEIEIKGDVSSDDPSDIFTKNILMRSQGNKLIYKLKL</sequence>
<reference evidence="1" key="1">
    <citation type="submission" date="2021-01" db="EMBL/GenBank/DDBJ databases">
        <authorList>
            <consortium name="Genoscope - CEA"/>
            <person name="William W."/>
        </authorList>
    </citation>
    <scope>NUCLEOTIDE SEQUENCE</scope>
</reference>
<comment type="caution">
    <text evidence="1">The sequence shown here is derived from an EMBL/GenBank/DDBJ whole genome shotgun (WGS) entry which is preliminary data.</text>
</comment>
<dbReference type="EMBL" id="CAJJDP010000219">
    <property type="protein sequence ID" value="CAD8215224.1"/>
    <property type="molecule type" value="Genomic_DNA"/>
</dbReference>
<organism evidence="1 2">
    <name type="scientific">Paramecium octaurelia</name>
    <dbReference type="NCBI Taxonomy" id="43137"/>
    <lineage>
        <taxon>Eukaryota</taxon>
        <taxon>Sar</taxon>
        <taxon>Alveolata</taxon>
        <taxon>Ciliophora</taxon>
        <taxon>Intramacronucleata</taxon>
        <taxon>Oligohymenophorea</taxon>
        <taxon>Peniculida</taxon>
        <taxon>Parameciidae</taxon>
        <taxon>Paramecium</taxon>
    </lineage>
</organism>